<evidence type="ECO:0000256" key="3">
    <source>
        <dbReference type="ARBA" id="ARBA00022448"/>
    </source>
</evidence>
<keyword evidence="6" id="KW-0812">Transmembrane</keyword>
<dbReference type="Proteomes" id="UP000028630">
    <property type="component" value="Unassembled WGS sequence"/>
</dbReference>
<evidence type="ECO:0000256" key="10">
    <source>
        <dbReference type="ARBA" id="ARBA00023237"/>
    </source>
</evidence>
<dbReference type="Gene3D" id="2.60.40.3110">
    <property type="match status" value="1"/>
</dbReference>
<keyword evidence="9" id="KW-1015">Disulfide bond</keyword>
<evidence type="ECO:0000313" key="13">
    <source>
        <dbReference type="EMBL" id="KFC09647.1"/>
    </source>
</evidence>
<evidence type="ECO:0000256" key="2">
    <source>
        <dbReference type="ARBA" id="ARBA00008064"/>
    </source>
</evidence>
<dbReference type="SUPFAM" id="SSF141729">
    <property type="entry name" value="FimD N-terminal domain-like"/>
    <property type="match status" value="1"/>
</dbReference>
<name>A0A085AHF2_9ENTR</name>
<dbReference type="Pfam" id="PF13954">
    <property type="entry name" value="PapC_N"/>
    <property type="match status" value="1"/>
</dbReference>
<dbReference type="PANTHER" id="PTHR30451">
    <property type="entry name" value="OUTER MEMBRANE USHER PROTEIN"/>
    <property type="match status" value="1"/>
</dbReference>
<dbReference type="AlphaFoldDB" id="A0A085AHF2"/>
<dbReference type="PANTHER" id="PTHR30451:SF21">
    <property type="entry name" value="FIMBRIAL USHER DOMAIN-CONTAINING PROTEIN YDET-RELATED"/>
    <property type="match status" value="1"/>
</dbReference>
<dbReference type="FunFam" id="2.60.40.2610:FF:000001">
    <property type="entry name" value="Outer membrane fimbrial usher protein"/>
    <property type="match status" value="1"/>
</dbReference>
<dbReference type="InterPro" id="IPR037224">
    <property type="entry name" value="PapC_N_sf"/>
</dbReference>
<evidence type="ECO:0000259" key="12">
    <source>
        <dbReference type="Pfam" id="PF13954"/>
    </source>
</evidence>
<dbReference type="GO" id="GO:0009297">
    <property type="term" value="P:pilus assembly"/>
    <property type="evidence" value="ECO:0007669"/>
    <property type="project" value="InterPro"/>
</dbReference>
<dbReference type="GO" id="GO:0009279">
    <property type="term" value="C:cell outer membrane"/>
    <property type="evidence" value="ECO:0007669"/>
    <property type="project" value="UniProtKB-SubCell"/>
</dbReference>
<dbReference type="Gene3D" id="3.10.20.410">
    <property type="match status" value="1"/>
</dbReference>
<dbReference type="InterPro" id="IPR025885">
    <property type="entry name" value="PapC_N"/>
</dbReference>
<evidence type="ECO:0000256" key="5">
    <source>
        <dbReference type="ARBA" id="ARBA00022558"/>
    </source>
</evidence>
<dbReference type="EMBL" id="JMTB01000037">
    <property type="protein sequence ID" value="KFC09647.1"/>
    <property type="molecule type" value="Genomic_DNA"/>
</dbReference>
<dbReference type="FunFam" id="3.10.20.410:FF:000001">
    <property type="entry name" value="Fimbrial outer membrane usher protein"/>
    <property type="match status" value="1"/>
</dbReference>
<proteinExistence type="inferred from homology"/>
<keyword evidence="4" id="KW-1134">Transmembrane beta strand</keyword>
<keyword evidence="3" id="KW-0813">Transport</keyword>
<evidence type="ECO:0000256" key="7">
    <source>
        <dbReference type="ARBA" id="ARBA00022729"/>
    </source>
</evidence>
<comment type="caution">
    <text evidence="13">The sequence shown here is derived from an EMBL/GenBank/DDBJ whole genome shotgun (WGS) entry which is preliminary data.</text>
</comment>
<dbReference type="InterPro" id="IPR043142">
    <property type="entry name" value="PapC-like_C_sf"/>
</dbReference>
<evidence type="ECO:0000256" key="6">
    <source>
        <dbReference type="ARBA" id="ARBA00022692"/>
    </source>
</evidence>
<keyword evidence="10" id="KW-0998">Cell outer membrane</keyword>
<dbReference type="Pfam" id="PF00577">
    <property type="entry name" value="Usher"/>
    <property type="match status" value="1"/>
</dbReference>
<accession>A0A085AHF2</accession>
<reference evidence="14" key="1">
    <citation type="submission" date="2014-05" db="EMBL/GenBank/DDBJ databases">
        <title>ATOL: Assembling a taxonomically balanced genome-scale reconstruction of the evolutionary history of the Enterobacteriaceae.</title>
        <authorList>
            <person name="Plunkett G. III"/>
            <person name="Neeno-Eckwall E.C."/>
            <person name="Glasner J.D."/>
            <person name="Perna N.T."/>
        </authorList>
    </citation>
    <scope>NUCLEOTIDE SEQUENCE [LARGE SCALE GENOMIC DNA]</scope>
    <source>
        <strain evidence="14">ATCC 49490</strain>
    </source>
</reference>
<evidence type="ECO:0000256" key="9">
    <source>
        <dbReference type="ARBA" id="ARBA00023157"/>
    </source>
</evidence>
<keyword evidence="7" id="KW-0732">Signal</keyword>
<comment type="similarity">
    <text evidence="2">Belongs to the fimbrial export usher family.</text>
</comment>
<dbReference type="InterPro" id="IPR025949">
    <property type="entry name" value="PapC-like_C"/>
</dbReference>
<keyword evidence="14" id="KW-1185">Reference proteome</keyword>
<dbReference type="eggNOG" id="COG3188">
    <property type="taxonomic scope" value="Bacteria"/>
</dbReference>
<keyword evidence="8" id="KW-0472">Membrane</keyword>
<dbReference type="GO" id="GO:0015473">
    <property type="term" value="F:fimbrial usher porin activity"/>
    <property type="evidence" value="ECO:0007669"/>
    <property type="project" value="InterPro"/>
</dbReference>
<evidence type="ECO:0000313" key="14">
    <source>
        <dbReference type="Proteomes" id="UP000028630"/>
    </source>
</evidence>
<dbReference type="InterPro" id="IPR042186">
    <property type="entry name" value="FimD_plug_dom"/>
</dbReference>
<dbReference type="InterPro" id="IPR000015">
    <property type="entry name" value="Fimb_usher"/>
</dbReference>
<dbReference type="Gene3D" id="2.60.40.2070">
    <property type="match status" value="1"/>
</dbReference>
<evidence type="ECO:0000256" key="1">
    <source>
        <dbReference type="ARBA" id="ARBA00004571"/>
    </source>
</evidence>
<organism evidence="13 14">
    <name type="scientific">Trabulsiella guamensis ATCC 49490</name>
    <dbReference type="NCBI Taxonomy" id="1005994"/>
    <lineage>
        <taxon>Bacteria</taxon>
        <taxon>Pseudomonadati</taxon>
        <taxon>Pseudomonadota</taxon>
        <taxon>Gammaproteobacteria</taxon>
        <taxon>Enterobacterales</taxon>
        <taxon>Enterobacteriaceae</taxon>
        <taxon>Trabulsiella</taxon>
    </lineage>
</organism>
<sequence length="842" mass="91788">METSRHSLTILVMITLVGGSTFLVLPATAARFNPKFLENVEGIDQHLDLSVYEQNDAQRPGKYQVDIYVNEQKQTSQTLNFTAARDQQQGQTLLPCLTKSQLQAWGVRTAAFADIAKLPAGACVPFWTIIPGAKSELDFSALKLSLSIPQAAMQQTARGTVPENRWDNGVPALLFDYSYSGSQSHYQFERGDGNDDSSERSDYLNLRSGLNLGPWRLRNNSVWQRGSGENHWDSMGTYLTRALIPLKSQLTMGDTSTAGDIFDSLPVRGVVLASDDQMLPDSQRGFAPVIRGIAKTNAEVVVEQNGYVIYRRFVSPGQFEINDLYPTSNSGDLTVTVKESDGSEQKFIQPYAAVAIMQREGQLKYSLTAGRYQAGNYQSASPQLMEATAIYGLPAGMTAYGGILVGEGYNAQALGIGKNMGEWGALSLDATHATSQAADDIESSGYAWRLLYAKSFAATGTSFNVSGYRYSTPGFYTFQEATDSRSEAESDYGHYHRRSQLQINMTQQLATWGSWYINATDQKYWQDDDESLTFSTGYNGHIGRATWSLAWSANRNPDDDTTDRLWSLNISLPIGSAWTSFHTTRDQDQRTVSQMSLNGTLLDDHNLDYSVTEGYGSDGQGNNGSASLNYQGGRGNINVGYNYSADSRQLNYSLRGGVIMHSGGVTLSQPLGETMALVNAPGAYGSSVTNNSGVTVDHFGNAVVPQLTPYRETEVSLRSETLNNQVDLNDAFLLVVPTRGAVVRAGFDTHVGYRALLTLTRPGNGAVPFGATASLVDDHAKTPTTGMVAEDGELYISGLPDKGRVDVSWGKGRDERCVAEYQLPQSQLRSAVIALSATCQSE</sequence>
<dbReference type="FunFam" id="2.60.40.3110:FF:000001">
    <property type="entry name" value="Putative fimbrial outer membrane usher"/>
    <property type="match status" value="1"/>
</dbReference>
<gene>
    <name evidence="13" type="ORF">GTGU_00794</name>
</gene>
<dbReference type="Gene3D" id="2.60.40.2610">
    <property type="entry name" value="Outer membrane usher protein FimD, plug domain"/>
    <property type="match status" value="1"/>
</dbReference>
<dbReference type="Pfam" id="PF13953">
    <property type="entry name" value="PapC_C"/>
    <property type="match status" value="1"/>
</dbReference>
<evidence type="ECO:0000256" key="8">
    <source>
        <dbReference type="ARBA" id="ARBA00023136"/>
    </source>
</evidence>
<evidence type="ECO:0000259" key="11">
    <source>
        <dbReference type="Pfam" id="PF13953"/>
    </source>
</evidence>
<comment type="subcellular location">
    <subcellularLocation>
        <location evidence="1">Cell outer membrane</location>
        <topology evidence="1">Multi-pass membrane protein</topology>
    </subcellularLocation>
</comment>
<feature type="domain" description="PapC-like C-terminal" evidence="11">
    <location>
        <begin position="756"/>
        <end position="825"/>
    </location>
</feature>
<dbReference type="RefSeq" id="WP_038154367.1">
    <property type="nucleotide sequence ID" value="NZ_JMTB01000037.1"/>
</dbReference>
<dbReference type="OrthoDB" id="6554712at2"/>
<protein>
    <submittedName>
        <fullName evidence="13">FimD family fimbriae anchoring protein</fullName>
    </submittedName>
</protein>
<keyword evidence="5" id="KW-1029">Fimbrium biogenesis</keyword>
<evidence type="ECO:0000256" key="4">
    <source>
        <dbReference type="ARBA" id="ARBA00022452"/>
    </source>
</evidence>
<feature type="domain" description="PapC N-terminal" evidence="12">
    <location>
        <begin position="32"/>
        <end position="180"/>
    </location>
</feature>